<dbReference type="RefSeq" id="WP_173779802.1">
    <property type="nucleotide sequence ID" value="NZ_JABSNO010000018.1"/>
</dbReference>
<dbReference type="Pfam" id="PF12867">
    <property type="entry name" value="DinB_2"/>
    <property type="match status" value="1"/>
</dbReference>
<organism evidence="2 3">
    <name type="scientific">Frigoriflavimonas asaccharolytica</name>
    <dbReference type="NCBI Taxonomy" id="2735899"/>
    <lineage>
        <taxon>Bacteria</taxon>
        <taxon>Pseudomonadati</taxon>
        <taxon>Bacteroidota</taxon>
        <taxon>Flavobacteriia</taxon>
        <taxon>Flavobacteriales</taxon>
        <taxon>Weeksellaceae</taxon>
        <taxon>Frigoriflavimonas</taxon>
    </lineage>
</organism>
<gene>
    <name evidence="2" type="ORF">HNQ03_002317</name>
</gene>
<dbReference type="InterPro" id="IPR024775">
    <property type="entry name" value="DinB-like"/>
</dbReference>
<dbReference type="InterPro" id="IPR034660">
    <property type="entry name" value="DinB/YfiT-like"/>
</dbReference>
<proteinExistence type="predicted"/>
<keyword evidence="3" id="KW-1185">Reference proteome</keyword>
<dbReference type="Proteomes" id="UP000610746">
    <property type="component" value="Unassembled WGS sequence"/>
</dbReference>
<evidence type="ECO:0000259" key="1">
    <source>
        <dbReference type="Pfam" id="PF12867"/>
    </source>
</evidence>
<dbReference type="Gene3D" id="1.20.120.450">
    <property type="entry name" value="dinb family like domain"/>
    <property type="match status" value="1"/>
</dbReference>
<accession>A0A8J8G9Q0</accession>
<sequence>MTEFQKYIQRYVDLLPSENWMQQLIHSENQTLEIYSKLDDESSLFKYAEGKWSLKEILQHLIDCERIFQFRALSFSRGESHNLPGFDEEIYANNANADSRKLQDLIDEFTVVRQSSLLLFKSFSKEMLANNGFANDNEISVETIGKLVVGHNLHHLNVIIDKYLKLN</sequence>
<dbReference type="AlphaFoldDB" id="A0A8J8G9Q0"/>
<dbReference type="SUPFAM" id="SSF109854">
    <property type="entry name" value="DinB/YfiT-like putative metalloenzymes"/>
    <property type="match status" value="1"/>
</dbReference>
<protein>
    <submittedName>
        <fullName evidence="2">Putative damage-inducible protein DinB</fullName>
    </submittedName>
</protein>
<reference evidence="2" key="1">
    <citation type="submission" date="2020-05" db="EMBL/GenBank/DDBJ databases">
        <title>Genomic Encyclopedia of Type Strains, Phase IV (KMG-V): Genome sequencing to study the core and pangenomes of soil and plant-associated prokaryotes.</title>
        <authorList>
            <person name="Whitman W."/>
        </authorList>
    </citation>
    <scope>NUCLEOTIDE SEQUENCE</scope>
    <source>
        <strain evidence="2">16F</strain>
    </source>
</reference>
<name>A0A8J8G9Q0_9FLAO</name>
<evidence type="ECO:0000313" key="3">
    <source>
        <dbReference type="Proteomes" id="UP000610746"/>
    </source>
</evidence>
<dbReference type="EMBL" id="JABSNO010000018">
    <property type="protein sequence ID" value="NRS93230.1"/>
    <property type="molecule type" value="Genomic_DNA"/>
</dbReference>
<evidence type="ECO:0000313" key="2">
    <source>
        <dbReference type="EMBL" id="NRS93230.1"/>
    </source>
</evidence>
<comment type="caution">
    <text evidence="2">The sequence shown here is derived from an EMBL/GenBank/DDBJ whole genome shotgun (WGS) entry which is preliminary data.</text>
</comment>
<feature type="domain" description="DinB-like" evidence="1">
    <location>
        <begin position="24"/>
        <end position="159"/>
    </location>
</feature>